<evidence type="ECO:0000256" key="5">
    <source>
        <dbReference type="SAM" id="Phobius"/>
    </source>
</evidence>
<evidence type="ECO:0000313" key="7">
    <source>
        <dbReference type="EMBL" id="CAB4593407.1"/>
    </source>
</evidence>
<feature type="transmembrane region" description="Helical" evidence="5">
    <location>
        <begin position="422"/>
        <end position="444"/>
    </location>
</feature>
<dbReference type="AlphaFoldDB" id="A0A6J6FX11"/>
<dbReference type="GO" id="GO:0016020">
    <property type="term" value="C:membrane"/>
    <property type="evidence" value="ECO:0007669"/>
    <property type="project" value="UniProtKB-SubCell"/>
</dbReference>
<evidence type="ECO:0000256" key="2">
    <source>
        <dbReference type="ARBA" id="ARBA00022692"/>
    </source>
</evidence>
<comment type="subcellular location">
    <subcellularLocation>
        <location evidence="1">Membrane</location>
        <topology evidence="1">Multi-pass membrane protein</topology>
    </subcellularLocation>
</comment>
<dbReference type="HAMAP" id="MF_00445">
    <property type="entry name" value="NDH1_NuoN_1"/>
    <property type="match status" value="1"/>
</dbReference>
<proteinExistence type="inferred from homology"/>
<organism evidence="7">
    <name type="scientific">freshwater metagenome</name>
    <dbReference type="NCBI Taxonomy" id="449393"/>
    <lineage>
        <taxon>unclassified sequences</taxon>
        <taxon>metagenomes</taxon>
        <taxon>ecological metagenomes</taxon>
    </lineage>
</organism>
<feature type="transmembrane region" description="Helical" evidence="5">
    <location>
        <begin position="82"/>
        <end position="103"/>
    </location>
</feature>
<feature type="transmembrane region" description="Helical" evidence="5">
    <location>
        <begin position="385"/>
        <end position="410"/>
    </location>
</feature>
<evidence type="ECO:0000256" key="1">
    <source>
        <dbReference type="ARBA" id="ARBA00004141"/>
    </source>
</evidence>
<sequence>MGSTMQYPSIDWLAITPLIILLAGMMLNLVLAALTRPWPRAWYALGTVELAVAAVIVEMFLWHDIGRDGSRVVINDALSIDHFTVLCWIGIAGALALVSLSTADYLRREQLDGPEVYALYICAAIGAMIMTAANDMVVLFLGLETLSIALYVLAASHRRRTESQESGLKYFILGGFASAFLLYGIALLYGSTGTTNISEMGRVLGDQVFLKGDDAMLLAGVALLLVGLAFKVAVVPFHFWTPDVYQGAPTPVTAFMASVGKLAAFATMARILLVALPTRIEDWRPVVWVLAVLSVVVGSVMAVVQTDVKRMLAYSSISHAGFIMIGIEAAGHAGDEDGVPSVLLYLLIYSVLVIGTFTVVSLVSRTGDSGSDLGSFRGLGRQRPALALAMTVFLLAQAGMPATSGFIAKFGVITSAASNESYAIAIIAMVASVIAAVLYLRIMISMWLNDAEAGDDARESVRVPFTANVVITLATIFTLLVGVFPGWLIDAARTAASFAR</sequence>
<dbReference type="GO" id="GO:0008137">
    <property type="term" value="F:NADH dehydrogenase (ubiquinone) activity"/>
    <property type="evidence" value="ECO:0007669"/>
    <property type="project" value="InterPro"/>
</dbReference>
<keyword evidence="3 5" id="KW-1133">Transmembrane helix</keyword>
<keyword evidence="2 5" id="KW-0812">Transmembrane</keyword>
<gene>
    <name evidence="7" type="ORF">UFOPK1722_01755</name>
</gene>
<feature type="transmembrane region" description="Helical" evidence="5">
    <location>
        <begin position="252"/>
        <end position="273"/>
    </location>
</feature>
<feature type="transmembrane region" description="Helical" evidence="5">
    <location>
        <begin position="215"/>
        <end position="240"/>
    </location>
</feature>
<dbReference type="EMBL" id="CAEZTS010000205">
    <property type="protein sequence ID" value="CAB4593407.1"/>
    <property type="molecule type" value="Genomic_DNA"/>
</dbReference>
<feature type="transmembrane region" description="Helical" evidence="5">
    <location>
        <begin position="285"/>
        <end position="304"/>
    </location>
</feature>
<feature type="transmembrane region" description="Helical" evidence="5">
    <location>
        <begin position="139"/>
        <end position="156"/>
    </location>
</feature>
<protein>
    <submittedName>
        <fullName evidence="7">Unannotated protein</fullName>
    </submittedName>
</protein>
<dbReference type="Pfam" id="PF00361">
    <property type="entry name" value="Proton_antipo_M"/>
    <property type="match status" value="1"/>
</dbReference>
<keyword evidence="4 5" id="KW-0472">Membrane</keyword>
<feature type="transmembrane region" description="Helical" evidence="5">
    <location>
        <begin position="41"/>
        <end position="62"/>
    </location>
</feature>
<dbReference type="InterPro" id="IPR001750">
    <property type="entry name" value="ND/Mrp_TM"/>
</dbReference>
<dbReference type="PANTHER" id="PTHR22773">
    <property type="entry name" value="NADH DEHYDROGENASE"/>
    <property type="match status" value="1"/>
</dbReference>
<accession>A0A6J6FX11</accession>
<dbReference type="InterPro" id="IPR010096">
    <property type="entry name" value="NADH-Q_OxRdtase_suN/2"/>
</dbReference>
<feature type="transmembrane region" description="Helical" evidence="5">
    <location>
        <begin position="342"/>
        <end position="364"/>
    </location>
</feature>
<evidence type="ECO:0000256" key="3">
    <source>
        <dbReference type="ARBA" id="ARBA00022989"/>
    </source>
</evidence>
<feature type="transmembrane region" description="Helical" evidence="5">
    <location>
        <begin position="465"/>
        <end position="489"/>
    </location>
</feature>
<dbReference type="GO" id="GO:0042773">
    <property type="term" value="P:ATP synthesis coupled electron transport"/>
    <property type="evidence" value="ECO:0007669"/>
    <property type="project" value="InterPro"/>
</dbReference>
<evidence type="ECO:0000259" key="6">
    <source>
        <dbReference type="Pfam" id="PF00361"/>
    </source>
</evidence>
<evidence type="ECO:0000256" key="4">
    <source>
        <dbReference type="ARBA" id="ARBA00023136"/>
    </source>
</evidence>
<reference evidence="7" key="1">
    <citation type="submission" date="2020-05" db="EMBL/GenBank/DDBJ databases">
        <authorList>
            <person name="Chiriac C."/>
            <person name="Salcher M."/>
            <person name="Ghai R."/>
            <person name="Kavagutti S V."/>
        </authorList>
    </citation>
    <scope>NUCLEOTIDE SEQUENCE</scope>
</reference>
<feature type="transmembrane region" description="Helical" evidence="5">
    <location>
        <begin position="12"/>
        <end position="34"/>
    </location>
</feature>
<dbReference type="NCBIfam" id="TIGR01770">
    <property type="entry name" value="NDH_I_N"/>
    <property type="match status" value="1"/>
</dbReference>
<feature type="transmembrane region" description="Helical" evidence="5">
    <location>
        <begin position="168"/>
        <end position="190"/>
    </location>
</feature>
<name>A0A6J6FX11_9ZZZZ</name>
<feature type="domain" description="NADH:quinone oxidoreductase/Mrp antiporter transmembrane" evidence="6">
    <location>
        <begin position="133"/>
        <end position="434"/>
    </location>
</feature>